<sequence>MTDSQPALPIYRSNVHSFAGRVGGNQSFDRASFSQDGSLLEKEPDAVPSMPIRELMDLRPLLHPYLWKAAIIEGLGSLLLVYITTWASTAPARLPLPPTAQLGNFDNAAFIGPLIGGIANLFFLSLFITSFGAVSGAHFNPLITFATFCARLCSLPRMILYIFFQIGGSVIAGLFVRASYGTRDFQAGGCWIYPEVVPVREAFVIEFLAATILLFLAFGVGLDPRQSQIVGPTLAPFLVGLTFGTLTFTTAFTRYGYGGASLNPARCLGVYVGSRFPSYHWVHWVPDFLACVVHGIFYCFIPPWLKEDSGMSRTATR</sequence>
<dbReference type="GO" id="GO:0016020">
    <property type="term" value="C:membrane"/>
    <property type="evidence" value="ECO:0007669"/>
    <property type="project" value="UniProtKB-SubCell"/>
</dbReference>
<dbReference type="GO" id="GO:0015267">
    <property type="term" value="F:channel activity"/>
    <property type="evidence" value="ECO:0007669"/>
    <property type="project" value="InterPro"/>
</dbReference>
<feature type="transmembrane region" description="Helical" evidence="6">
    <location>
        <begin position="65"/>
        <end position="88"/>
    </location>
</feature>
<evidence type="ECO:0000313" key="7">
    <source>
        <dbReference type="EMBL" id="KAH6888426.1"/>
    </source>
</evidence>
<feature type="transmembrane region" description="Helical" evidence="6">
    <location>
        <begin position="108"/>
        <end position="137"/>
    </location>
</feature>
<reference evidence="7 8" key="1">
    <citation type="journal article" date="2021" name="Nat. Commun.">
        <title>Genetic determinants of endophytism in the Arabidopsis root mycobiome.</title>
        <authorList>
            <person name="Mesny F."/>
            <person name="Miyauchi S."/>
            <person name="Thiergart T."/>
            <person name="Pickel B."/>
            <person name="Atanasova L."/>
            <person name="Karlsson M."/>
            <person name="Huettel B."/>
            <person name="Barry K.W."/>
            <person name="Haridas S."/>
            <person name="Chen C."/>
            <person name="Bauer D."/>
            <person name="Andreopoulos W."/>
            <person name="Pangilinan J."/>
            <person name="LaButti K."/>
            <person name="Riley R."/>
            <person name="Lipzen A."/>
            <person name="Clum A."/>
            <person name="Drula E."/>
            <person name="Henrissat B."/>
            <person name="Kohler A."/>
            <person name="Grigoriev I.V."/>
            <person name="Martin F.M."/>
            <person name="Hacquard S."/>
        </authorList>
    </citation>
    <scope>NUCLEOTIDE SEQUENCE [LARGE SCALE GENOMIC DNA]</scope>
    <source>
        <strain evidence="7 8">MPI-CAGE-CH-0241</strain>
    </source>
</reference>
<keyword evidence="5" id="KW-0813">Transport</keyword>
<dbReference type="AlphaFoldDB" id="A0A9P8W2F1"/>
<keyword evidence="8" id="KW-1185">Reference proteome</keyword>
<comment type="similarity">
    <text evidence="5">Belongs to the MIP/aquaporin (TC 1.A.8) family.</text>
</comment>
<evidence type="ECO:0000256" key="2">
    <source>
        <dbReference type="ARBA" id="ARBA00022692"/>
    </source>
</evidence>
<keyword evidence="4 6" id="KW-0472">Membrane</keyword>
<keyword evidence="3 6" id="KW-1133">Transmembrane helix</keyword>
<dbReference type="OrthoDB" id="3222at2759"/>
<evidence type="ECO:0000256" key="1">
    <source>
        <dbReference type="ARBA" id="ARBA00004141"/>
    </source>
</evidence>
<name>A0A9P8W2F1_9HYPO</name>
<dbReference type="PANTHER" id="PTHR47002:SF2">
    <property type="entry name" value="AQUAPORIN AQPAE.A-LIKE"/>
    <property type="match status" value="1"/>
</dbReference>
<dbReference type="PRINTS" id="PR00783">
    <property type="entry name" value="MINTRINSICP"/>
</dbReference>
<comment type="caution">
    <text evidence="7">The sequence shown here is derived from an EMBL/GenBank/DDBJ whole genome shotgun (WGS) entry which is preliminary data.</text>
</comment>
<dbReference type="EMBL" id="JAGPYM010000012">
    <property type="protein sequence ID" value="KAH6888426.1"/>
    <property type="molecule type" value="Genomic_DNA"/>
</dbReference>
<gene>
    <name evidence="7" type="ORF">B0T10DRAFT_405243</name>
</gene>
<dbReference type="SUPFAM" id="SSF81338">
    <property type="entry name" value="Aquaporin-like"/>
    <property type="match status" value="1"/>
</dbReference>
<keyword evidence="2 5" id="KW-0812">Transmembrane</keyword>
<dbReference type="InterPro" id="IPR000425">
    <property type="entry name" value="MIP"/>
</dbReference>
<accession>A0A9P8W2F1</accession>
<dbReference type="Proteomes" id="UP000777438">
    <property type="component" value="Unassembled WGS sequence"/>
</dbReference>
<evidence type="ECO:0000256" key="4">
    <source>
        <dbReference type="ARBA" id="ARBA00023136"/>
    </source>
</evidence>
<organism evidence="7 8">
    <name type="scientific">Thelonectria olida</name>
    <dbReference type="NCBI Taxonomy" id="1576542"/>
    <lineage>
        <taxon>Eukaryota</taxon>
        <taxon>Fungi</taxon>
        <taxon>Dikarya</taxon>
        <taxon>Ascomycota</taxon>
        <taxon>Pezizomycotina</taxon>
        <taxon>Sordariomycetes</taxon>
        <taxon>Hypocreomycetidae</taxon>
        <taxon>Hypocreales</taxon>
        <taxon>Nectriaceae</taxon>
        <taxon>Thelonectria</taxon>
    </lineage>
</organism>
<feature type="transmembrane region" description="Helical" evidence="6">
    <location>
        <begin position="281"/>
        <end position="301"/>
    </location>
</feature>
<proteinExistence type="inferred from homology"/>
<evidence type="ECO:0000256" key="5">
    <source>
        <dbReference type="RuleBase" id="RU000477"/>
    </source>
</evidence>
<protein>
    <submittedName>
        <fullName evidence="7">Aquaporin-like protein</fullName>
    </submittedName>
</protein>
<comment type="subcellular location">
    <subcellularLocation>
        <location evidence="1">Membrane</location>
        <topology evidence="1">Multi-pass membrane protein</topology>
    </subcellularLocation>
</comment>
<feature type="transmembrane region" description="Helical" evidence="6">
    <location>
        <begin position="202"/>
        <end position="222"/>
    </location>
</feature>
<dbReference type="Pfam" id="PF00230">
    <property type="entry name" value="MIP"/>
    <property type="match status" value="1"/>
</dbReference>
<dbReference type="Gene3D" id="1.20.1080.10">
    <property type="entry name" value="Glycerol uptake facilitator protein"/>
    <property type="match status" value="1"/>
</dbReference>
<evidence type="ECO:0000256" key="3">
    <source>
        <dbReference type="ARBA" id="ARBA00022989"/>
    </source>
</evidence>
<dbReference type="PANTHER" id="PTHR47002">
    <property type="entry name" value="AQUAPORIN-LIKE"/>
    <property type="match status" value="1"/>
</dbReference>
<feature type="transmembrane region" description="Helical" evidence="6">
    <location>
        <begin position="158"/>
        <end position="176"/>
    </location>
</feature>
<feature type="transmembrane region" description="Helical" evidence="6">
    <location>
        <begin position="234"/>
        <end position="253"/>
    </location>
</feature>
<evidence type="ECO:0000313" key="8">
    <source>
        <dbReference type="Proteomes" id="UP000777438"/>
    </source>
</evidence>
<evidence type="ECO:0000256" key="6">
    <source>
        <dbReference type="SAM" id="Phobius"/>
    </source>
</evidence>
<dbReference type="InterPro" id="IPR023271">
    <property type="entry name" value="Aquaporin-like"/>
</dbReference>